<dbReference type="PIRSF" id="PIRSF000336">
    <property type="entry name" value="TH"/>
    <property type="match status" value="1"/>
</dbReference>
<dbReference type="InterPro" id="IPR036951">
    <property type="entry name" value="ArAA_hydroxylase_sf"/>
</dbReference>
<dbReference type="InterPro" id="IPR018301">
    <property type="entry name" value="ArAA_hydroxylase_Fe/CU_BS"/>
</dbReference>
<evidence type="ECO:0000313" key="12">
    <source>
        <dbReference type="WBParaSite" id="TASK_0000664201-mRNA-1"/>
    </source>
</evidence>
<proteinExistence type="inferred from homology"/>
<dbReference type="AlphaFoldDB" id="A0A158R944"/>
<evidence type="ECO:0000256" key="6">
    <source>
        <dbReference type="ARBA" id="ARBA00023033"/>
    </source>
</evidence>
<dbReference type="Proteomes" id="UP000282613">
    <property type="component" value="Unassembled WGS sequence"/>
</dbReference>
<dbReference type="Gene3D" id="1.10.800.10">
    <property type="entry name" value="Aromatic amino acid hydroxylase"/>
    <property type="match status" value="1"/>
</dbReference>
<evidence type="ECO:0000313" key="11">
    <source>
        <dbReference type="Proteomes" id="UP000282613"/>
    </source>
</evidence>
<evidence type="ECO:0000313" key="10">
    <source>
        <dbReference type="EMBL" id="VDK37079.1"/>
    </source>
</evidence>
<feature type="binding site" evidence="7">
    <location>
        <position position="279"/>
    </location>
    <ligand>
        <name>Fe cation</name>
        <dbReference type="ChEBI" id="CHEBI:24875"/>
    </ligand>
</feature>
<reference evidence="12" key="1">
    <citation type="submission" date="2016-04" db="UniProtKB">
        <authorList>
            <consortium name="WormBaseParasite"/>
        </authorList>
    </citation>
    <scope>IDENTIFICATION</scope>
</reference>
<dbReference type="InterPro" id="IPR019774">
    <property type="entry name" value="Aromatic-AA_hydroxylase_C"/>
</dbReference>
<dbReference type="PROSITE" id="PS51410">
    <property type="entry name" value="BH4_AAA_HYDROXYL_2"/>
    <property type="match status" value="1"/>
</dbReference>
<keyword evidence="11" id="KW-1185">Reference proteome</keyword>
<name>A0A158R944_TAEAS</name>
<sequence>MLAGHSVTINPEMLAKSLPQLVLVVQKDAQVKEFAALLKKLQDLEHSVDGVRISDTGEVVIHLKSPVTCGDDVVQMLRVICKGVAAEPADGFKTTIPVPIFEETTVVPWFPRHISELDVVSNNVYMYGKDLDADHPSFKDEAYRKRRMEFAKIAYNYRYGDAITRIEYTKEERKTWGVVYRELMELHRTHACKEYLENIPLLQKHAGYREEDLPQLEDVSNFLKRRSGFTLRPVAGYISARDFLQGLAYRVFYCTQYIRHEADPFYTPEPDCIHELMGHVPLLVNPEFAQYSQELGLASLGVSEEDVQKLAKLYFFSVEFGICNQDGELRAFGAGLLSSVAELKHALSDAAVRMPFTPEEVIKAECMVTTYQKSYFTTSTFKEAQDKLRRYVQSLRRPFALRYNAFSETVEALDEQSKLGSLVTEIKAQMSTLEDAVNQVNTTVLISNLIVSREPLIHRGVQVNSRL</sequence>
<dbReference type="GO" id="GO:0004510">
    <property type="term" value="F:tryptophan 5-monooxygenase activity"/>
    <property type="evidence" value="ECO:0007669"/>
    <property type="project" value="TreeGrafter"/>
</dbReference>
<comment type="similarity">
    <text evidence="2">Belongs to the biopterin-dependent aromatic amino acid hydroxylase family.</text>
</comment>
<dbReference type="InterPro" id="IPR036329">
    <property type="entry name" value="Aro-AA_hydroxylase_C_sf"/>
</dbReference>
<dbReference type="WBParaSite" id="TASK_0000664201-mRNA-1">
    <property type="protein sequence ID" value="TASK_0000664201-mRNA-1"/>
    <property type="gene ID" value="TASK_0000664201"/>
</dbReference>
<dbReference type="PRINTS" id="PR00372">
    <property type="entry name" value="FYWHYDRXLASE"/>
</dbReference>
<dbReference type="SUPFAM" id="SSF56534">
    <property type="entry name" value="Aromatic aminoacid monoxygenases, catalytic and oligomerization domains"/>
    <property type="match status" value="1"/>
</dbReference>
<dbReference type="GO" id="GO:0043005">
    <property type="term" value="C:neuron projection"/>
    <property type="evidence" value="ECO:0007669"/>
    <property type="project" value="TreeGrafter"/>
</dbReference>
<keyword evidence="3 7" id="KW-0479">Metal-binding</keyword>
<dbReference type="PANTHER" id="PTHR11473">
    <property type="entry name" value="AROMATIC AMINO ACID HYDROXYLASE"/>
    <property type="match status" value="1"/>
</dbReference>
<feature type="binding site" evidence="7">
    <location>
        <position position="274"/>
    </location>
    <ligand>
        <name>Fe cation</name>
        <dbReference type="ChEBI" id="CHEBI:24875"/>
    </ligand>
</feature>
<accession>A0A158R944</accession>
<dbReference type="STRING" id="60517.A0A158R944"/>
<evidence type="ECO:0000259" key="9">
    <source>
        <dbReference type="PROSITE" id="PS51410"/>
    </source>
</evidence>
<dbReference type="GO" id="GO:0009072">
    <property type="term" value="P:aromatic amino acid metabolic process"/>
    <property type="evidence" value="ECO:0007669"/>
    <property type="project" value="InterPro"/>
</dbReference>
<dbReference type="PROSITE" id="PS00367">
    <property type="entry name" value="BH4_AAA_HYDROXYL_1"/>
    <property type="match status" value="1"/>
</dbReference>
<keyword evidence="5 7" id="KW-0408">Iron</keyword>
<evidence type="ECO:0000256" key="4">
    <source>
        <dbReference type="ARBA" id="ARBA00023002"/>
    </source>
</evidence>
<evidence type="ECO:0000256" key="7">
    <source>
        <dbReference type="PIRSR" id="PIRSR000336-1"/>
    </source>
</evidence>
<organism evidence="12">
    <name type="scientific">Taenia asiatica</name>
    <name type="common">Asian tapeworm</name>
    <dbReference type="NCBI Taxonomy" id="60517"/>
    <lineage>
        <taxon>Eukaryota</taxon>
        <taxon>Metazoa</taxon>
        <taxon>Spiralia</taxon>
        <taxon>Lophotrochozoa</taxon>
        <taxon>Platyhelminthes</taxon>
        <taxon>Cestoda</taxon>
        <taxon>Eucestoda</taxon>
        <taxon>Cyclophyllidea</taxon>
        <taxon>Taeniidae</taxon>
        <taxon>Taenia</taxon>
    </lineage>
</organism>
<protein>
    <submittedName>
        <fullName evidence="12">BH4_AAA_HYDROXYL_2 domain-containing protein</fullName>
    </submittedName>
</protein>
<evidence type="ECO:0000256" key="1">
    <source>
        <dbReference type="ARBA" id="ARBA00001954"/>
    </source>
</evidence>
<gene>
    <name evidence="10" type="ORF">TASK_LOCUS6643</name>
</gene>
<reference evidence="10 11" key="2">
    <citation type="submission" date="2018-11" db="EMBL/GenBank/DDBJ databases">
        <authorList>
            <consortium name="Pathogen Informatics"/>
        </authorList>
    </citation>
    <scope>NUCLEOTIDE SEQUENCE [LARGE SCALE GENOMIC DNA]</scope>
</reference>
<dbReference type="GO" id="GO:0005506">
    <property type="term" value="F:iron ion binding"/>
    <property type="evidence" value="ECO:0007669"/>
    <property type="project" value="InterPro"/>
</dbReference>
<dbReference type="Pfam" id="PF00351">
    <property type="entry name" value="Biopterin_H"/>
    <property type="match status" value="1"/>
</dbReference>
<feature type="domain" description="Biopterin-dependent aromatic amino acid hydroxylase family profile" evidence="9">
    <location>
        <begin position="95"/>
        <end position="441"/>
    </location>
</feature>
<evidence type="ECO:0000256" key="2">
    <source>
        <dbReference type="ARBA" id="ARBA00009712"/>
    </source>
</evidence>
<feature type="binding site" evidence="7">
    <location>
        <position position="319"/>
    </location>
    <ligand>
        <name>Fe cation</name>
        <dbReference type="ChEBI" id="CHEBI:24875"/>
    </ligand>
</feature>
<dbReference type="InterPro" id="IPR019773">
    <property type="entry name" value="Tyrosine_3-monooxygenase-like"/>
</dbReference>
<dbReference type="OrthoDB" id="983542at2759"/>
<dbReference type="EMBL" id="UYRS01018521">
    <property type="protein sequence ID" value="VDK37079.1"/>
    <property type="molecule type" value="Genomic_DNA"/>
</dbReference>
<evidence type="ECO:0000256" key="3">
    <source>
        <dbReference type="ARBA" id="ARBA00022723"/>
    </source>
</evidence>
<keyword evidence="6" id="KW-0503">Monooxygenase</keyword>
<keyword evidence="4" id="KW-0560">Oxidoreductase</keyword>
<dbReference type="InterPro" id="IPR001273">
    <property type="entry name" value="ArAA_hydroxylase"/>
</dbReference>
<evidence type="ECO:0000256" key="8">
    <source>
        <dbReference type="PIRSR" id="PIRSR601273-2"/>
    </source>
</evidence>
<dbReference type="PANTHER" id="PTHR11473:SF16">
    <property type="entry name" value="TRYPTOPHAN 5-HYDROXYLASE 2"/>
    <property type="match status" value="1"/>
</dbReference>
<comment type="cofactor">
    <cofactor evidence="1 8">
        <name>Fe(2+)</name>
        <dbReference type="ChEBI" id="CHEBI:29033"/>
    </cofactor>
</comment>
<evidence type="ECO:0000256" key="5">
    <source>
        <dbReference type="ARBA" id="ARBA00023004"/>
    </source>
</evidence>